<protein>
    <submittedName>
        <fullName evidence="2">Uncharacterized protein</fullName>
    </submittedName>
</protein>
<keyword evidence="3" id="KW-1185">Reference proteome</keyword>
<organism evidence="2 3">
    <name type="scientific">Paracoccus litorisediminis</name>
    <dbReference type="NCBI Taxonomy" id="2006130"/>
    <lineage>
        <taxon>Bacteria</taxon>
        <taxon>Pseudomonadati</taxon>
        <taxon>Pseudomonadota</taxon>
        <taxon>Alphaproteobacteria</taxon>
        <taxon>Rhodobacterales</taxon>
        <taxon>Paracoccaceae</taxon>
        <taxon>Paracoccus</taxon>
    </lineage>
</organism>
<comment type="caution">
    <text evidence="2">The sequence shown here is derived from an EMBL/GenBank/DDBJ whole genome shotgun (WGS) entry which is preliminary data.</text>
</comment>
<dbReference type="Proteomes" id="UP000449846">
    <property type="component" value="Unassembled WGS sequence"/>
</dbReference>
<evidence type="ECO:0000313" key="2">
    <source>
        <dbReference type="EMBL" id="MTH60683.1"/>
    </source>
</evidence>
<dbReference type="RefSeq" id="WP_155040618.1">
    <property type="nucleotide sequence ID" value="NZ_WMIG01000009.1"/>
</dbReference>
<gene>
    <name evidence="2" type="ORF">GL300_15820</name>
</gene>
<feature type="coiled-coil region" evidence="1">
    <location>
        <begin position="24"/>
        <end position="51"/>
    </location>
</feature>
<evidence type="ECO:0000256" key="1">
    <source>
        <dbReference type="SAM" id="Coils"/>
    </source>
</evidence>
<name>A0A844HKF5_9RHOB</name>
<sequence length="52" mass="5845">MTDDGMARAKRAITAIFDDATVPLDVTRERLEELKEDIDALLARIEDVRITA</sequence>
<proteinExistence type="predicted"/>
<accession>A0A844HKF5</accession>
<dbReference type="EMBL" id="WMIG01000009">
    <property type="protein sequence ID" value="MTH60683.1"/>
    <property type="molecule type" value="Genomic_DNA"/>
</dbReference>
<reference evidence="2 3" key="1">
    <citation type="submission" date="2019-11" db="EMBL/GenBank/DDBJ databases">
        <authorList>
            <person name="Dong K."/>
        </authorList>
    </citation>
    <scope>NUCLEOTIDE SEQUENCE [LARGE SCALE GENOMIC DNA]</scope>
    <source>
        <strain evidence="2 3">NBRC 112902</strain>
    </source>
</reference>
<evidence type="ECO:0000313" key="3">
    <source>
        <dbReference type="Proteomes" id="UP000449846"/>
    </source>
</evidence>
<keyword evidence="1" id="KW-0175">Coiled coil</keyword>
<dbReference type="AlphaFoldDB" id="A0A844HKF5"/>